<dbReference type="InterPro" id="IPR036390">
    <property type="entry name" value="WH_DNA-bd_sf"/>
</dbReference>
<dbReference type="SUPFAM" id="SSF46785">
    <property type="entry name" value="Winged helix' DNA-binding domain"/>
    <property type="match status" value="1"/>
</dbReference>
<dbReference type="OrthoDB" id="582199at2"/>
<evidence type="ECO:0000256" key="1">
    <source>
        <dbReference type="ARBA" id="ARBA00023015"/>
    </source>
</evidence>
<accession>I1YFP6</accession>
<dbReference type="GO" id="GO:0003700">
    <property type="term" value="F:DNA-binding transcription factor activity"/>
    <property type="evidence" value="ECO:0007669"/>
    <property type="project" value="InterPro"/>
</dbReference>
<dbReference type="PANTHER" id="PTHR42756:SF1">
    <property type="entry name" value="TRANSCRIPTIONAL REPRESSOR OF EMRAB OPERON"/>
    <property type="match status" value="1"/>
</dbReference>
<evidence type="ECO:0000259" key="4">
    <source>
        <dbReference type="PROSITE" id="PS50995"/>
    </source>
</evidence>
<dbReference type="InterPro" id="IPR000835">
    <property type="entry name" value="HTH_MarR-typ"/>
</dbReference>
<dbReference type="eggNOG" id="COG1846">
    <property type="taxonomic scope" value="Bacteria"/>
</dbReference>
<proteinExistence type="predicted"/>
<dbReference type="PANTHER" id="PTHR42756">
    <property type="entry name" value="TRANSCRIPTIONAL REGULATOR, MARR"/>
    <property type="match status" value="1"/>
</dbReference>
<sequence length="170" mass="18992">MHDDIDTIVSQWHALGLKTDFDAIQIAARILRLAKSLEQAVAALHLQHGLKQGEFDVLAALRRSPHPSLTPSALYQTMLLSSGAMTSRLDRLEKKRLIQRQHCQQDRRSIKVALTEKGKQCIDTIYPAHFALLSSLLNSLEKQEKTGLVKLLKSTSLSITQTDPEKTDAD</sequence>
<evidence type="ECO:0000256" key="2">
    <source>
        <dbReference type="ARBA" id="ARBA00023125"/>
    </source>
</evidence>
<dbReference type="PRINTS" id="PR00598">
    <property type="entry name" value="HTHMARR"/>
</dbReference>
<dbReference type="EMBL" id="CP003380">
    <property type="protein sequence ID" value="AFJ01739.1"/>
    <property type="molecule type" value="Genomic_DNA"/>
</dbReference>
<dbReference type="RefSeq" id="WP_014703161.1">
    <property type="nucleotide sequence ID" value="NC_017856.1"/>
</dbReference>
<dbReference type="Proteomes" id="UP000009145">
    <property type="component" value="Chromosome"/>
</dbReference>
<dbReference type="KEGG" id="mec:Q7C_566"/>
<dbReference type="Pfam" id="PF12802">
    <property type="entry name" value="MarR_2"/>
    <property type="match status" value="1"/>
</dbReference>
<protein>
    <submittedName>
        <fullName evidence="5">Transcriptional regulator, MarR family</fullName>
    </submittedName>
</protein>
<dbReference type="PATRIC" id="fig|754477.3.peg.560"/>
<evidence type="ECO:0000313" key="6">
    <source>
        <dbReference type="Proteomes" id="UP000009145"/>
    </source>
</evidence>
<dbReference type="AlphaFoldDB" id="I1YFP6"/>
<keyword evidence="1" id="KW-0805">Transcription regulation</keyword>
<keyword evidence="6" id="KW-1185">Reference proteome</keyword>
<reference evidence="5 6" key="1">
    <citation type="journal article" date="2012" name="J. Bacteriol.">
        <title>Complete genome sequences of Methylophaga sp. strain JAM1 and Methylophaga sp. strain JAM7.</title>
        <authorList>
            <person name="Villeneuve C."/>
            <person name="Martineau C."/>
            <person name="Mauffrey F."/>
            <person name="Villemur R."/>
        </authorList>
    </citation>
    <scope>NUCLEOTIDE SEQUENCE [LARGE SCALE GENOMIC DNA]</scope>
    <source>
        <strain evidence="5 6">JAM7</strain>
    </source>
</reference>
<evidence type="ECO:0000313" key="5">
    <source>
        <dbReference type="EMBL" id="AFJ01739.1"/>
    </source>
</evidence>
<feature type="domain" description="HTH marR-type" evidence="4">
    <location>
        <begin position="23"/>
        <end position="157"/>
    </location>
</feature>
<dbReference type="HOGENOM" id="CLU_083287_27_5_6"/>
<dbReference type="Gene3D" id="1.10.10.10">
    <property type="entry name" value="Winged helix-like DNA-binding domain superfamily/Winged helix DNA-binding domain"/>
    <property type="match status" value="1"/>
</dbReference>
<organism evidence="5 6">
    <name type="scientific">Methylophaga frappieri (strain ATCC BAA-2434 / DSM 25690 / JAM7)</name>
    <dbReference type="NCBI Taxonomy" id="754477"/>
    <lineage>
        <taxon>Bacteria</taxon>
        <taxon>Pseudomonadati</taxon>
        <taxon>Pseudomonadota</taxon>
        <taxon>Gammaproteobacteria</taxon>
        <taxon>Thiotrichales</taxon>
        <taxon>Piscirickettsiaceae</taxon>
        <taxon>Methylophaga</taxon>
    </lineage>
</organism>
<gene>
    <name evidence="5" type="ordered locus">Q7C_566</name>
</gene>
<keyword evidence="2" id="KW-0238">DNA-binding</keyword>
<dbReference type="SMART" id="SM00347">
    <property type="entry name" value="HTH_MARR"/>
    <property type="match status" value="1"/>
</dbReference>
<dbReference type="PROSITE" id="PS50995">
    <property type="entry name" value="HTH_MARR_2"/>
    <property type="match status" value="1"/>
</dbReference>
<evidence type="ECO:0000256" key="3">
    <source>
        <dbReference type="ARBA" id="ARBA00023163"/>
    </source>
</evidence>
<dbReference type="STRING" id="754477.Q7C_566"/>
<dbReference type="InterPro" id="IPR036388">
    <property type="entry name" value="WH-like_DNA-bd_sf"/>
</dbReference>
<dbReference type="GO" id="GO:0003677">
    <property type="term" value="F:DNA binding"/>
    <property type="evidence" value="ECO:0007669"/>
    <property type="project" value="UniProtKB-KW"/>
</dbReference>
<name>I1YFP6_METFJ</name>
<keyword evidence="3" id="KW-0804">Transcription</keyword>